<name>A0A8X7SDT8_BRACI</name>
<gene>
    <name evidence="2" type="ORF">Bca52824_033074</name>
</gene>
<feature type="compositionally biased region" description="Basic and acidic residues" evidence="1">
    <location>
        <begin position="138"/>
        <end position="152"/>
    </location>
</feature>
<feature type="region of interest" description="Disordered" evidence="1">
    <location>
        <begin position="62"/>
        <end position="164"/>
    </location>
</feature>
<comment type="caution">
    <text evidence="2">The sequence shown here is derived from an EMBL/GenBank/DDBJ whole genome shotgun (WGS) entry which is preliminary data.</text>
</comment>
<organism evidence="2 3">
    <name type="scientific">Brassica carinata</name>
    <name type="common">Ethiopian mustard</name>
    <name type="synonym">Abyssinian cabbage</name>
    <dbReference type="NCBI Taxonomy" id="52824"/>
    <lineage>
        <taxon>Eukaryota</taxon>
        <taxon>Viridiplantae</taxon>
        <taxon>Streptophyta</taxon>
        <taxon>Embryophyta</taxon>
        <taxon>Tracheophyta</taxon>
        <taxon>Spermatophyta</taxon>
        <taxon>Magnoliopsida</taxon>
        <taxon>eudicotyledons</taxon>
        <taxon>Gunneridae</taxon>
        <taxon>Pentapetalae</taxon>
        <taxon>rosids</taxon>
        <taxon>malvids</taxon>
        <taxon>Brassicales</taxon>
        <taxon>Brassicaceae</taxon>
        <taxon>Brassiceae</taxon>
        <taxon>Brassica</taxon>
    </lineage>
</organism>
<dbReference type="Proteomes" id="UP000886595">
    <property type="component" value="Unassembled WGS sequence"/>
</dbReference>
<evidence type="ECO:0000256" key="1">
    <source>
        <dbReference type="SAM" id="MobiDB-lite"/>
    </source>
</evidence>
<accession>A0A8X7SDT8</accession>
<keyword evidence="3" id="KW-1185">Reference proteome</keyword>
<protein>
    <submittedName>
        <fullName evidence="2">Uncharacterized protein</fullName>
    </submittedName>
</protein>
<dbReference type="AlphaFoldDB" id="A0A8X7SDT8"/>
<feature type="compositionally biased region" description="Acidic residues" evidence="1">
    <location>
        <begin position="96"/>
        <end position="119"/>
    </location>
</feature>
<proteinExistence type="predicted"/>
<feature type="region of interest" description="Disordered" evidence="1">
    <location>
        <begin position="1"/>
        <end position="34"/>
    </location>
</feature>
<reference evidence="2 3" key="1">
    <citation type="submission" date="2020-02" db="EMBL/GenBank/DDBJ databases">
        <authorList>
            <person name="Ma Q."/>
            <person name="Huang Y."/>
            <person name="Song X."/>
            <person name="Pei D."/>
        </authorList>
    </citation>
    <scope>NUCLEOTIDE SEQUENCE [LARGE SCALE GENOMIC DNA]</scope>
    <source>
        <strain evidence="2">Sxm20200214</strain>
        <tissue evidence="2">Leaf</tissue>
    </source>
</reference>
<evidence type="ECO:0000313" key="2">
    <source>
        <dbReference type="EMBL" id="KAG2304423.1"/>
    </source>
</evidence>
<sequence>MTKDEEQPENLGQDLEMNLDQHTSEKDLETSPKVSIVRYKHDDIDQHPSWTNCQDICLNQNREDQTHPDADQYDMPWYKDTKSQLSSGETHHNDEETWNPEDEPDDSFGTDSEHDEEAISEAGRNVTLVLAEEDEVENDGRPNHDERLKENQEQQLACPQNVEEDARSIKRTQAAKEQIILQLAETIWEQELRIP</sequence>
<evidence type="ECO:0000313" key="3">
    <source>
        <dbReference type="Proteomes" id="UP000886595"/>
    </source>
</evidence>
<dbReference type="EMBL" id="JAAMPC010000007">
    <property type="protein sequence ID" value="KAG2304423.1"/>
    <property type="molecule type" value="Genomic_DNA"/>
</dbReference>